<feature type="compositionally biased region" description="Pro residues" evidence="1">
    <location>
        <begin position="47"/>
        <end position="68"/>
    </location>
</feature>
<name>A0A194QJS4_PAPXU</name>
<evidence type="ECO:0000313" key="3">
    <source>
        <dbReference type="Proteomes" id="UP000053268"/>
    </source>
</evidence>
<evidence type="ECO:0000256" key="1">
    <source>
        <dbReference type="SAM" id="MobiDB-lite"/>
    </source>
</evidence>
<evidence type="ECO:0000313" key="2">
    <source>
        <dbReference type="EMBL" id="KPJ05165.1"/>
    </source>
</evidence>
<dbReference type="AlphaFoldDB" id="A0A194QJS4"/>
<feature type="region of interest" description="Disordered" evidence="1">
    <location>
        <begin position="23"/>
        <end position="68"/>
    </location>
</feature>
<protein>
    <submittedName>
        <fullName evidence="2">Uncharacterized protein</fullName>
    </submittedName>
</protein>
<accession>A0A194QJS4</accession>
<reference evidence="2 3" key="1">
    <citation type="journal article" date="2015" name="Nat. Commun.">
        <title>Outbred genome sequencing and CRISPR/Cas9 gene editing in butterflies.</title>
        <authorList>
            <person name="Li X."/>
            <person name="Fan D."/>
            <person name="Zhang W."/>
            <person name="Liu G."/>
            <person name="Zhang L."/>
            <person name="Zhao L."/>
            <person name="Fang X."/>
            <person name="Chen L."/>
            <person name="Dong Y."/>
            <person name="Chen Y."/>
            <person name="Ding Y."/>
            <person name="Zhao R."/>
            <person name="Feng M."/>
            <person name="Zhu Y."/>
            <person name="Feng Y."/>
            <person name="Jiang X."/>
            <person name="Zhu D."/>
            <person name="Xiang H."/>
            <person name="Feng X."/>
            <person name="Li S."/>
            <person name="Wang J."/>
            <person name="Zhang G."/>
            <person name="Kronforst M.R."/>
            <person name="Wang W."/>
        </authorList>
    </citation>
    <scope>NUCLEOTIDE SEQUENCE [LARGE SCALE GENOMIC DNA]</scope>
    <source>
        <strain evidence="2">Ya'a_city_454_Px</strain>
        <tissue evidence="2">Whole body</tissue>
    </source>
</reference>
<gene>
    <name evidence="2" type="ORF">RR46_04002</name>
</gene>
<keyword evidence="3" id="KW-1185">Reference proteome</keyword>
<sequence>MCRCALQTRWTCWATPRVPATASRWRRPTAVCRAPPAPRARAEHRPSPPTQPGEPPRRAPPLSPDATR</sequence>
<dbReference type="EMBL" id="KQ458761">
    <property type="protein sequence ID" value="KPJ05165.1"/>
    <property type="molecule type" value="Genomic_DNA"/>
</dbReference>
<proteinExistence type="predicted"/>
<dbReference type="Proteomes" id="UP000053268">
    <property type="component" value="Unassembled WGS sequence"/>
</dbReference>
<organism evidence="2 3">
    <name type="scientific">Papilio xuthus</name>
    <name type="common">Asian swallowtail butterfly</name>
    <dbReference type="NCBI Taxonomy" id="66420"/>
    <lineage>
        <taxon>Eukaryota</taxon>
        <taxon>Metazoa</taxon>
        <taxon>Ecdysozoa</taxon>
        <taxon>Arthropoda</taxon>
        <taxon>Hexapoda</taxon>
        <taxon>Insecta</taxon>
        <taxon>Pterygota</taxon>
        <taxon>Neoptera</taxon>
        <taxon>Endopterygota</taxon>
        <taxon>Lepidoptera</taxon>
        <taxon>Glossata</taxon>
        <taxon>Ditrysia</taxon>
        <taxon>Papilionoidea</taxon>
        <taxon>Papilionidae</taxon>
        <taxon>Papilioninae</taxon>
        <taxon>Papilio</taxon>
    </lineage>
</organism>